<evidence type="ECO:0000313" key="13">
    <source>
        <dbReference type="EMBL" id="KRQ86375.1"/>
    </source>
</evidence>
<feature type="coiled-coil region" evidence="9">
    <location>
        <begin position="236"/>
        <end position="270"/>
    </location>
</feature>
<dbReference type="SUPFAM" id="SSF55874">
    <property type="entry name" value="ATPase domain of HSP90 chaperone/DNA topoisomerase II/histidine kinase"/>
    <property type="match status" value="1"/>
</dbReference>
<dbReference type="FunFam" id="1.10.287.130:FF:000001">
    <property type="entry name" value="Two-component sensor histidine kinase"/>
    <property type="match status" value="1"/>
</dbReference>
<dbReference type="Gene3D" id="1.10.287.130">
    <property type="match status" value="1"/>
</dbReference>
<protein>
    <recommendedName>
        <fullName evidence="3">histidine kinase</fullName>
        <ecNumber evidence="3">2.7.13.3</ecNumber>
    </recommendedName>
</protein>
<evidence type="ECO:0000256" key="6">
    <source>
        <dbReference type="ARBA" id="ARBA00022777"/>
    </source>
</evidence>
<keyword evidence="10" id="KW-1133">Transmembrane helix</keyword>
<dbReference type="AlphaFoldDB" id="A0A0R3JS81"/>
<dbReference type="GO" id="GO:0005886">
    <property type="term" value="C:plasma membrane"/>
    <property type="evidence" value="ECO:0007669"/>
    <property type="project" value="TreeGrafter"/>
</dbReference>
<dbReference type="PANTHER" id="PTHR45453">
    <property type="entry name" value="PHOSPHATE REGULON SENSOR PROTEIN PHOR"/>
    <property type="match status" value="1"/>
</dbReference>
<evidence type="ECO:0000256" key="4">
    <source>
        <dbReference type="ARBA" id="ARBA00022553"/>
    </source>
</evidence>
<keyword evidence="8 10" id="KW-0472">Membrane</keyword>
<dbReference type="GO" id="GO:0000155">
    <property type="term" value="F:phosphorelay sensor kinase activity"/>
    <property type="evidence" value="ECO:0007669"/>
    <property type="project" value="InterPro"/>
</dbReference>
<dbReference type="Proteomes" id="UP000052015">
    <property type="component" value="Unassembled WGS sequence"/>
</dbReference>
<evidence type="ECO:0000259" key="11">
    <source>
        <dbReference type="PROSITE" id="PS50109"/>
    </source>
</evidence>
<dbReference type="Pfam" id="PF00672">
    <property type="entry name" value="HAMP"/>
    <property type="match status" value="1"/>
</dbReference>
<keyword evidence="4" id="KW-0597">Phosphoprotein</keyword>
<dbReference type="InterPro" id="IPR005467">
    <property type="entry name" value="His_kinase_dom"/>
</dbReference>
<evidence type="ECO:0000256" key="5">
    <source>
        <dbReference type="ARBA" id="ARBA00022679"/>
    </source>
</evidence>
<comment type="catalytic activity">
    <reaction evidence="1">
        <text>ATP + protein L-histidine = ADP + protein N-phospho-L-histidine.</text>
        <dbReference type="EC" id="2.7.13.3"/>
    </reaction>
</comment>
<sequence length="491" mass="55880">MRKINSISRKLFIINAAIFVAFIISTMLFLSLFFERFYIKQKIYQTERTLNEFVAGYKKAKTLDEIEKVLLESEENSNTKIIVLNSNLVPKIFRIDGRDKVLRNRLLIDVVKNIGDSEMRFVRKSDDIATFFLSDNQGPIKGIVSVYNYNEKGEIIISATSVQPINEAVFIINKIFLYFIFLALAVVLILSYFYSKIITKPLVQMNKVATKMANLDFSEKCSVQSKDEIGSLANSLNVLSENLNNALTSLKEANAKLEEDIEKEKKLDKMRRDFIAAASHDLKTPIALIEGYAEALKDDIFDDKNKDYYLDIILDETKNMASLVEDMLELSKLESGKLEISKEKFNLDKLVDSTVKKFIGPIQEKSIDLQLNLIENCEVYADWDRIGQVITNLLTNAIKHTNDNGQIIINMLRQDNKIKLEVENSGSHIPEDEIDKIWDLFYKIDKSRNRKFGGTGVGLSIVKSIIEMHGGSYGVNNTPNGVVFYILVPVT</sequence>
<dbReference type="SUPFAM" id="SSF158472">
    <property type="entry name" value="HAMP domain-like"/>
    <property type="match status" value="1"/>
</dbReference>
<keyword evidence="6" id="KW-0418">Kinase</keyword>
<reference evidence="13 14" key="1">
    <citation type="submission" date="2015-09" db="EMBL/GenBank/DDBJ databases">
        <title>Draft genome sequence of a Caloramator mitchellensis, a moderate thermophile from the Great Artesian Basin of Australia.</title>
        <authorList>
            <person name="Patel B.K."/>
        </authorList>
    </citation>
    <scope>NUCLEOTIDE SEQUENCE [LARGE SCALE GENOMIC DNA]</scope>
    <source>
        <strain evidence="13 14">VF08</strain>
    </source>
</reference>
<dbReference type="CDD" id="cd06225">
    <property type="entry name" value="HAMP"/>
    <property type="match status" value="1"/>
</dbReference>
<dbReference type="InterPro" id="IPR036097">
    <property type="entry name" value="HisK_dim/P_sf"/>
</dbReference>
<keyword evidence="9" id="KW-0175">Coiled coil</keyword>
<dbReference type="CDD" id="cd00082">
    <property type="entry name" value="HisKA"/>
    <property type="match status" value="1"/>
</dbReference>
<dbReference type="InterPro" id="IPR050351">
    <property type="entry name" value="BphY/WalK/GraS-like"/>
</dbReference>
<dbReference type="SMART" id="SM00388">
    <property type="entry name" value="HisKA"/>
    <property type="match status" value="1"/>
</dbReference>
<feature type="transmembrane region" description="Helical" evidence="10">
    <location>
        <begin position="12"/>
        <end position="34"/>
    </location>
</feature>
<keyword evidence="10" id="KW-0812">Transmembrane</keyword>
<dbReference type="PANTHER" id="PTHR45453:SF3">
    <property type="entry name" value="HISTIDINE KINASE"/>
    <property type="match status" value="1"/>
</dbReference>
<evidence type="ECO:0000256" key="7">
    <source>
        <dbReference type="ARBA" id="ARBA00023012"/>
    </source>
</evidence>
<dbReference type="InterPro" id="IPR036890">
    <property type="entry name" value="HATPase_C_sf"/>
</dbReference>
<dbReference type="CDD" id="cd00075">
    <property type="entry name" value="HATPase"/>
    <property type="match status" value="1"/>
</dbReference>
<dbReference type="GO" id="GO:0004721">
    <property type="term" value="F:phosphoprotein phosphatase activity"/>
    <property type="evidence" value="ECO:0007669"/>
    <property type="project" value="TreeGrafter"/>
</dbReference>
<dbReference type="InterPro" id="IPR003594">
    <property type="entry name" value="HATPase_dom"/>
</dbReference>
<keyword evidence="5 13" id="KW-0808">Transferase</keyword>
<dbReference type="OrthoDB" id="9762826at2"/>
<feature type="domain" description="Histidine kinase" evidence="11">
    <location>
        <begin position="277"/>
        <end position="491"/>
    </location>
</feature>
<dbReference type="Gene3D" id="6.10.340.10">
    <property type="match status" value="1"/>
</dbReference>
<dbReference type="Pfam" id="PF00512">
    <property type="entry name" value="HisKA"/>
    <property type="match status" value="1"/>
</dbReference>
<dbReference type="FunFam" id="3.30.565.10:FF:000006">
    <property type="entry name" value="Sensor histidine kinase WalK"/>
    <property type="match status" value="1"/>
</dbReference>
<evidence type="ECO:0000256" key="2">
    <source>
        <dbReference type="ARBA" id="ARBA00004370"/>
    </source>
</evidence>
<comment type="subcellular location">
    <subcellularLocation>
        <location evidence="2">Membrane</location>
    </subcellularLocation>
</comment>
<evidence type="ECO:0000313" key="14">
    <source>
        <dbReference type="Proteomes" id="UP000052015"/>
    </source>
</evidence>
<evidence type="ECO:0000256" key="10">
    <source>
        <dbReference type="SAM" id="Phobius"/>
    </source>
</evidence>
<dbReference type="InterPro" id="IPR003661">
    <property type="entry name" value="HisK_dim/P_dom"/>
</dbReference>
<evidence type="ECO:0000256" key="1">
    <source>
        <dbReference type="ARBA" id="ARBA00000085"/>
    </source>
</evidence>
<name>A0A0R3JS81_CALMK</name>
<gene>
    <name evidence="13" type="primary">phoR_2</name>
    <name evidence="13" type="ORF">ABG79_01756</name>
</gene>
<dbReference type="STRING" id="908809.ABG79_01756"/>
<dbReference type="SMART" id="SM00387">
    <property type="entry name" value="HATPase_c"/>
    <property type="match status" value="1"/>
</dbReference>
<feature type="transmembrane region" description="Helical" evidence="10">
    <location>
        <begin position="175"/>
        <end position="195"/>
    </location>
</feature>
<dbReference type="InterPro" id="IPR004358">
    <property type="entry name" value="Sig_transdc_His_kin-like_C"/>
</dbReference>
<dbReference type="PRINTS" id="PR00344">
    <property type="entry name" value="BCTRLSENSOR"/>
</dbReference>
<dbReference type="RefSeq" id="WP_057979085.1">
    <property type="nucleotide sequence ID" value="NZ_LKHP01000010.1"/>
</dbReference>
<keyword evidence="14" id="KW-1185">Reference proteome</keyword>
<dbReference type="InterPro" id="IPR003660">
    <property type="entry name" value="HAMP_dom"/>
</dbReference>
<dbReference type="PATRIC" id="fig|908809.3.peg.1756"/>
<dbReference type="EMBL" id="LKHP01000010">
    <property type="protein sequence ID" value="KRQ86375.1"/>
    <property type="molecule type" value="Genomic_DNA"/>
</dbReference>
<dbReference type="Gene3D" id="3.30.565.10">
    <property type="entry name" value="Histidine kinase-like ATPase, C-terminal domain"/>
    <property type="match status" value="1"/>
</dbReference>
<comment type="caution">
    <text evidence="13">The sequence shown here is derived from an EMBL/GenBank/DDBJ whole genome shotgun (WGS) entry which is preliminary data.</text>
</comment>
<dbReference type="PROSITE" id="PS50109">
    <property type="entry name" value="HIS_KIN"/>
    <property type="match status" value="1"/>
</dbReference>
<evidence type="ECO:0000256" key="8">
    <source>
        <dbReference type="ARBA" id="ARBA00023136"/>
    </source>
</evidence>
<dbReference type="GO" id="GO:0016036">
    <property type="term" value="P:cellular response to phosphate starvation"/>
    <property type="evidence" value="ECO:0007669"/>
    <property type="project" value="TreeGrafter"/>
</dbReference>
<proteinExistence type="predicted"/>
<evidence type="ECO:0000256" key="9">
    <source>
        <dbReference type="SAM" id="Coils"/>
    </source>
</evidence>
<accession>A0A0R3JS81</accession>
<dbReference type="Pfam" id="PF02518">
    <property type="entry name" value="HATPase_c"/>
    <property type="match status" value="1"/>
</dbReference>
<evidence type="ECO:0000259" key="12">
    <source>
        <dbReference type="PROSITE" id="PS50885"/>
    </source>
</evidence>
<organism evidence="13 14">
    <name type="scientific">Caloramator mitchellensis</name>
    <dbReference type="NCBI Taxonomy" id="908809"/>
    <lineage>
        <taxon>Bacteria</taxon>
        <taxon>Bacillati</taxon>
        <taxon>Bacillota</taxon>
        <taxon>Clostridia</taxon>
        <taxon>Eubacteriales</taxon>
        <taxon>Clostridiaceae</taxon>
        <taxon>Caloramator</taxon>
    </lineage>
</organism>
<keyword evidence="7" id="KW-0902">Two-component regulatory system</keyword>
<dbReference type="SMART" id="SM00304">
    <property type="entry name" value="HAMP"/>
    <property type="match status" value="1"/>
</dbReference>
<dbReference type="EC" id="2.7.13.3" evidence="3"/>
<dbReference type="SUPFAM" id="SSF47384">
    <property type="entry name" value="Homodimeric domain of signal transducing histidine kinase"/>
    <property type="match status" value="1"/>
</dbReference>
<dbReference type="PROSITE" id="PS50885">
    <property type="entry name" value="HAMP"/>
    <property type="match status" value="1"/>
</dbReference>
<evidence type="ECO:0000256" key="3">
    <source>
        <dbReference type="ARBA" id="ARBA00012438"/>
    </source>
</evidence>
<feature type="domain" description="HAMP" evidence="12">
    <location>
        <begin position="196"/>
        <end position="248"/>
    </location>
</feature>